<dbReference type="Gene3D" id="1.10.287.950">
    <property type="entry name" value="Methyl-accepting chemotaxis protein"/>
    <property type="match status" value="1"/>
</dbReference>
<dbReference type="Pfam" id="PF00672">
    <property type="entry name" value="HAMP"/>
    <property type="match status" value="1"/>
</dbReference>
<organism evidence="7 8">
    <name type="scientific">Bosea eneae</name>
    <dbReference type="NCBI Taxonomy" id="151454"/>
    <lineage>
        <taxon>Bacteria</taxon>
        <taxon>Pseudomonadati</taxon>
        <taxon>Pseudomonadota</taxon>
        <taxon>Alphaproteobacteria</taxon>
        <taxon>Hyphomicrobiales</taxon>
        <taxon>Boseaceae</taxon>
        <taxon>Bosea</taxon>
    </lineage>
</organism>
<dbReference type="SUPFAM" id="SSF158472">
    <property type="entry name" value="HAMP domain-like"/>
    <property type="match status" value="1"/>
</dbReference>
<dbReference type="Proteomes" id="UP001596053">
    <property type="component" value="Unassembled WGS sequence"/>
</dbReference>
<feature type="domain" description="HAMP" evidence="6">
    <location>
        <begin position="314"/>
        <end position="367"/>
    </location>
</feature>
<evidence type="ECO:0000256" key="2">
    <source>
        <dbReference type="ARBA" id="ARBA00029447"/>
    </source>
</evidence>
<protein>
    <submittedName>
        <fullName evidence="7">Methyl-accepting chemotaxis protein</fullName>
    </submittedName>
</protein>
<evidence type="ECO:0000256" key="1">
    <source>
        <dbReference type="ARBA" id="ARBA00022481"/>
    </source>
</evidence>
<accession>A0ABW0ITN3</accession>
<name>A0ABW0ITN3_9HYPH</name>
<sequence>MMTTRLRWRFSDLRIGAKLGVLIAAATAPFALMTYLFLAQASKDIAFARHEVRGADYLQALTPTITALTQQTSGGLDAGVINAAREIGRRFDPLFQSEAAVTEFLDAAARPDRLLALEASRSAIHKIADGAGLTLDPRLESNYLVDVVVARIPELVVATVGLRRTLAYYVRNGRADLPEFGEFVAAQTRFGRAREAVQGALLTALDRIPDDAAKEELKAAAERFLGLAHRLSSQAANAQTAIESEIPVRGAAQFIEAADELLAGGFDISAKVQAKLASLLERRIGALESDIRVKLVVAAGFFLLAVLLGVLILRSINRPVRGLVAAIRRFQAGDYDTAIPHADSRDELGEIARALKSFQAMGAHQALTTAIESSTAMLMITGPDGNIALMSRGLRTLLEGLEPALRASDRDFAVEALIGSQLDHLFANPAFRRTVLQSDGAEEETRCEIAGRTVDVTASGIRNAAGELIGETLQWHDVTAELAAEREIASVVQAASRGEFDQEIDPADKTGAGVEIAQGLNQISATVRGAALDFADALGGMAQGDLTRRVERSYSGLFGNLRDAINETGGRLAQAISSIQDTAEDARSIAEAMRKHAQALAAGAEDQAGALVRTAATTEELAASVKTSSLVARNAASRAESARALAERGGAIAAEAVLAIGRIEATSGRITEITSVIEGIAFQTNLLALNAAVEAARAGDAGKGFAVVASEVRTLAQRSSQAAKAIGGLLATSTAEVESGVRLVRSAGTSLKDILNASQEVASAVAEIAAASQEQASGIDEVSRNAEHLDETTQRNAALAEQSLAEARALSAQMAELSSAMASFVTVAPNAGHLSEQSLRAA</sequence>
<keyword evidence="8" id="KW-1185">Reference proteome</keyword>
<feature type="domain" description="Methyl-accepting transducer" evidence="5">
    <location>
        <begin position="582"/>
        <end position="811"/>
    </location>
</feature>
<keyword evidence="4" id="KW-0472">Membrane</keyword>
<dbReference type="Pfam" id="PF00015">
    <property type="entry name" value="MCPsignal"/>
    <property type="match status" value="1"/>
</dbReference>
<dbReference type="Gene3D" id="6.10.340.10">
    <property type="match status" value="1"/>
</dbReference>
<keyword evidence="1" id="KW-0488">Methylation</keyword>
<dbReference type="InterPro" id="IPR003660">
    <property type="entry name" value="HAMP_dom"/>
</dbReference>
<keyword evidence="4" id="KW-1133">Transmembrane helix</keyword>
<dbReference type="SMART" id="SM00283">
    <property type="entry name" value="MA"/>
    <property type="match status" value="1"/>
</dbReference>
<dbReference type="EMBL" id="JBHSLW010000018">
    <property type="protein sequence ID" value="MFC5420635.1"/>
    <property type="molecule type" value="Genomic_DNA"/>
</dbReference>
<dbReference type="SUPFAM" id="SSF58104">
    <property type="entry name" value="Methyl-accepting chemotaxis protein (MCP) signaling domain"/>
    <property type="match status" value="1"/>
</dbReference>
<comment type="similarity">
    <text evidence="2">Belongs to the methyl-accepting chemotaxis (MCP) protein family.</text>
</comment>
<feature type="domain" description="HAMP" evidence="6">
    <location>
        <begin position="525"/>
        <end position="577"/>
    </location>
</feature>
<evidence type="ECO:0000313" key="8">
    <source>
        <dbReference type="Proteomes" id="UP001596053"/>
    </source>
</evidence>
<dbReference type="CDD" id="cd06225">
    <property type="entry name" value="HAMP"/>
    <property type="match status" value="1"/>
</dbReference>
<dbReference type="PANTHER" id="PTHR43531">
    <property type="entry name" value="PROTEIN ICFG"/>
    <property type="match status" value="1"/>
</dbReference>
<dbReference type="Gene3D" id="3.30.450.20">
    <property type="entry name" value="PAS domain"/>
    <property type="match status" value="1"/>
</dbReference>
<dbReference type="InterPro" id="IPR051310">
    <property type="entry name" value="MCP_chemotaxis"/>
</dbReference>
<dbReference type="PANTHER" id="PTHR43531:SF14">
    <property type="entry name" value="METHYL-ACCEPTING CHEMOTAXIS PROTEIN I-RELATED"/>
    <property type="match status" value="1"/>
</dbReference>
<feature type="transmembrane region" description="Helical" evidence="4">
    <location>
        <begin position="295"/>
        <end position="313"/>
    </location>
</feature>
<evidence type="ECO:0000259" key="5">
    <source>
        <dbReference type="PROSITE" id="PS50111"/>
    </source>
</evidence>
<reference evidence="8" key="1">
    <citation type="journal article" date="2019" name="Int. J. Syst. Evol. Microbiol.">
        <title>The Global Catalogue of Microorganisms (GCM) 10K type strain sequencing project: providing services to taxonomists for standard genome sequencing and annotation.</title>
        <authorList>
            <consortium name="The Broad Institute Genomics Platform"/>
            <consortium name="The Broad Institute Genome Sequencing Center for Infectious Disease"/>
            <person name="Wu L."/>
            <person name="Ma J."/>
        </authorList>
    </citation>
    <scope>NUCLEOTIDE SEQUENCE [LARGE SCALE GENOMIC DNA]</scope>
    <source>
        <strain evidence="8">NCAIM B.01391</strain>
    </source>
</reference>
<evidence type="ECO:0000256" key="4">
    <source>
        <dbReference type="SAM" id="Phobius"/>
    </source>
</evidence>
<evidence type="ECO:0000259" key="6">
    <source>
        <dbReference type="PROSITE" id="PS50885"/>
    </source>
</evidence>
<dbReference type="InterPro" id="IPR004089">
    <property type="entry name" value="MCPsignal_dom"/>
</dbReference>
<evidence type="ECO:0000256" key="3">
    <source>
        <dbReference type="PROSITE-ProRule" id="PRU00284"/>
    </source>
</evidence>
<dbReference type="SMART" id="SM00304">
    <property type="entry name" value="HAMP"/>
    <property type="match status" value="2"/>
</dbReference>
<gene>
    <name evidence="7" type="ORF">ACFPOB_13800</name>
</gene>
<dbReference type="PROSITE" id="PS50111">
    <property type="entry name" value="CHEMOTAXIS_TRANSDUC_2"/>
    <property type="match status" value="1"/>
</dbReference>
<keyword evidence="3" id="KW-0807">Transducer</keyword>
<dbReference type="PROSITE" id="PS50885">
    <property type="entry name" value="HAMP"/>
    <property type="match status" value="2"/>
</dbReference>
<proteinExistence type="inferred from homology"/>
<comment type="caution">
    <text evidence="7">The sequence shown here is derived from an EMBL/GenBank/DDBJ whole genome shotgun (WGS) entry which is preliminary data.</text>
</comment>
<keyword evidence="4" id="KW-0812">Transmembrane</keyword>
<evidence type="ECO:0000313" key="7">
    <source>
        <dbReference type="EMBL" id="MFC5420635.1"/>
    </source>
</evidence>